<proteinExistence type="predicted"/>
<feature type="compositionally biased region" description="Basic and acidic residues" evidence="1">
    <location>
        <begin position="422"/>
        <end position="466"/>
    </location>
</feature>
<feature type="region of interest" description="Disordered" evidence="1">
    <location>
        <begin position="237"/>
        <end position="273"/>
    </location>
</feature>
<feature type="compositionally biased region" description="Acidic residues" evidence="1">
    <location>
        <begin position="519"/>
        <end position="529"/>
    </location>
</feature>
<dbReference type="Proteomes" id="UP001146793">
    <property type="component" value="Unassembled WGS sequence"/>
</dbReference>
<gene>
    <name evidence="2" type="ORF">M0812_17231</name>
</gene>
<comment type="caution">
    <text evidence="2">The sequence shown here is derived from an EMBL/GenBank/DDBJ whole genome shotgun (WGS) entry which is preliminary data.</text>
</comment>
<feature type="compositionally biased region" description="Acidic residues" evidence="1">
    <location>
        <begin position="323"/>
        <end position="344"/>
    </location>
</feature>
<sequence>MGIKLTTITNAKSTDNDFGFALLFDSNNAIELEILSLFSILQSNKLETIMEKKDIKAKAEKGKPKEKKTKKGDSSRFLNKTKSETDKNRPKYLNIIYNQNLDQESNVLKESFPQQTHLTHSIKIPKVNNQKDVKTDPLLSSNTKSKIFDQLSDHSSENMKNDNDFFVSQNYINNSNFTSYPKPDFGEIKTQNNFQKNNGKSNSNTVLHILKKSSRGGERKTKVDNLISIKPIQNEKSEKIQLKSNSDFENSDESGDTEENNSEVGMIKKFDQSNKNNKTRTKIDYEVLLKKKETKIAVEDYIIEEIIINENVSGEQSRRLSNEEEGGEEGEEVEEGEEGEEGEEKGENEPKIISNPNIEKDINKEDNYERGSGKGNGNKGFRGKISDNVSNMSDKENEKINIAKSKNENIITIKEEEEQKDEESKSQKKEEIMEKNEKIIQKNKEDEKKEGKEEELKNDGESKIKLENVNQSLSKENIKQKNEKELQKSAINKNTLSQNKLDQAVQKDLKSDSYSDSYSESDFDSDSDSDSMAIDDIFANYQKELDDEWAEENNLN</sequence>
<feature type="compositionally biased region" description="Basic and acidic residues" evidence="1">
    <location>
        <begin position="476"/>
        <end position="487"/>
    </location>
</feature>
<protein>
    <submittedName>
        <fullName evidence="2">Uncharacterized protein</fullName>
    </submittedName>
</protein>
<organism evidence="2 3">
    <name type="scientific">Anaeramoeba flamelloides</name>
    <dbReference type="NCBI Taxonomy" id="1746091"/>
    <lineage>
        <taxon>Eukaryota</taxon>
        <taxon>Metamonada</taxon>
        <taxon>Anaeramoebidae</taxon>
        <taxon>Anaeramoeba</taxon>
    </lineage>
</organism>
<evidence type="ECO:0000313" key="2">
    <source>
        <dbReference type="EMBL" id="KAJ3438052.1"/>
    </source>
</evidence>
<evidence type="ECO:0000256" key="1">
    <source>
        <dbReference type="SAM" id="MobiDB-lite"/>
    </source>
</evidence>
<evidence type="ECO:0000313" key="3">
    <source>
        <dbReference type="Proteomes" id="UP001146793"/>
    </source>
</evidence>
<dbReference type="AlphaFoldDB" id="A0AAV7ZB94"/>
<feature type="compositionally biased region" description="Basic and acidic residues" evidence="1">
    <location>
        <begin position="358"/>
        <end position="372"/>
    </location>
</feature>
<dbReference type="EMBL" id="JANTQA010000033">
    <property type="protein sequence ID" value="KAJ3438052.1"/>
    <property type="molecule type" value="Genomic_DNA"/>
</dbReference>
<feature type="region of interest" description="Disordered" evidence="1">
    <location>
        <begin position="55"/>
        <end position="84"/>
    </location>
</feature>
<reference evidence="2" key="1">
    <citation type="submission" date="2022-08" db="EMBL/GenBank/DDBJ databases">
        <title>Novel sulphate-reducing endosymbionts in the free-living metamonad Anaeramoeba.</title>
        <authorList>
            <person name="Jerlstrom-Hultqvist J."/>
            <person name="Cepicka I."/>
            <person name="Gallot-Lavallee L."/>
            <person name="Salas-Leiva D."/>
            <person name="Curtis B.A."/>
            <person name="Zahonova K."/>
            <person name="Pipaliya S."/>
            <person name="Dacks J."/>
            <person name="Roger A.J."/>
        </authorList>
    </citation>
    <scope>NUCLEOTIDE SEQUENCE</scope>
    <source>
        <strain evidence="2">Busselton2</strain>
    </source>
</reference>
<name>A0AAV7ZB94_9EUKA</name>
<feature type="compositionally biased region" description="Basic and acidic residues" evidence="1">
    <location>
        <begin position="393"/>
        <end position="407"/>
    </location>
</feature>
<accession>A0AAV7ZB94</accession>
<feature type="region of interest" description="Disordered" evidence="1">
    <location>
        <begin position="314"/>
        <end position="531"/>
    </location>
</feature>
<feature type="compositionally biased region" description="Polar residues" evidence="1">
    <location>
        <begin position="489"/>
        <end position="501"/>
    </location>
</feature>
<feature type="compositionally biased region" description="Acidic residues" evidence="1">
    <location>
        <begin position="249"/>
        <end position="261"/>
    </location>
</feature>